<feature type="region of interest" description="Disordered" evidence="1">
    <location>
        <begin position="22"/>
        <end position="52"/>
    </location>
</feature>
<proteinExistence type="predicted"/>
<gene>
    <name evidence="3" type="ORF">AX774_g5521</name>
</gene>
<dbReference type="Proteomes" id="UP000188320">
    <property type="component" value="Unassembled WGS sequence"/>
</dbReference>
<evidence type="ECO:0000256" key="1">
    <source>
        <dbReference type="SAM" id="MobiDB-lite"/>
    </source>
</evidence>
<feature type="region of interest" description="Disordered" evidence="1">
    <location>
        <begin position="126"/>
        <end position="174"/>
    </location>
</feature>
<evidence type="ECO:0000313" key="4">
    <source>
        <dbReference type="Proteomes" id="UP000188320"/>
    </source>
</evidence>
<name>A0A1R1PJ96_ZANCU</name>
<keyword evidence="2" id="KW-0732">Signal</keyword>
<keyword evidence="4" id="KW-1185">Reference proteome</keyword>
<evidence type="ECO:0000313" key="3">
    <source>
        <dbReference type="EMBL" id="OMH81028.1"/>
    </source>
</evidence>
<evidence type="ECO:0000256" key="2">
    <source>
        <dbReference type="SAM" id="SignalP"/>
    </source>
</evidence>
<dbReference type="AlphaFoldDB" id="A0A1R1PJ96"/>
<feature type="chain" id="PRO_5012435667" evidence="2">
    <location>
        <begin position="22"/>
        <end position="174"/>
    </location>
</feature>
<feature type="compositionally biased region" description="Acidic residues" evidence="1">
    <location>
        <begin position="132"/>
        <end position="143"/>
    </location>
</feature>
<reference evidence="4" key="1">
    <citation type="submission" date="2017-01" db="EMBL/GenBank/DDBJ databases">
        <authorList>
            <person name="Wang Y."/>
            <person name="White M."/>
            <person name="Kvist S."/>
            <person name="Moncalvo J.-M."/>
        </authorList>
    </citation>
    <scope>NUCLEOTIDE SEQUENCE [LARGE SCALE GENOMIC DNA]</scope>
    <source>
        <strain evidence="4">COL-18-3</strain>
    </source>
</reference>
<accession>A0A1R1PJ96</accession>
<sequence length="174" mass="19077">MFVKRLAIVSCVLLFASTISGQETPMPDSVQEPMSEPMSEQASVATEAPGSVGDEYPGNVYDKHESEGNSQTFELGSALSKVNKSVGDRYTIVRFDNSHLMTHFGPSGIKTMEEKSMDVLEIELNKPMEQETPAEVEGSEAEVAEQSSETVEHEQQGYGQENATSQEFELTESM</sequence>
<dbReference type="EMBL" id="LSSK01001010">
    <property type="protein sequence ID" value="OMH81028.1"/>
    <property type="molecule type" value="Genomic_DNA"/>
</dbReference>
<comment type="caution">
    <text evidence="3">The sequence shown here is derived from an EMBL/GenBank/DDBJ whole genome shotgun (WGS) entry which is preliminary data.</text>
</comment>
<protein>
    <submittedName>
        <fullName evidence="3">Uncharacterized protein</fullName>
    </submittedName>
</protein>
<feature type="compositionally biased region" description="Polar residues" evidence="1">
    <location>
        <begin position="157"/>
        <end position="174"/>
    </location>
</feature>
<feature type="signal peptide" evidence="2">
    <location>
        <begin position="1"/>
        <end position="21"/>
    </location>
</feature>
<organism evidence="3 4">
    <name type="scientific">Zancudomyces culisetae</name>
    <name type="common">Gut fungus</name>
    <name type="synonym">Smittium culisetae</name>
    <dbReference type="NCBI Taxonomy" id="1213189"/>
    <lineage>
        <taxon>Eukaryota</taxon>
        <taxon>Fungi</taxon>
        <taxon>Fungi incertae sedis</taxon>
        <taxon>Zoopagomycota</taxon>
        <taxon>Kickxellomycotina</taxon>
        <taxon>Harpellomycetes</taxon>
        <taxon>Harpellales</taxon>
        <taxon>Legeriomycetaceae</taxon>
        <taxon>Zancudomyces</taxon>
    </lineage>
</organism>